<dbReference type="PANTHER" id="PTHR33376">
    <property type="match status" value="1"/>
</dbReference>
<dbReference type="Proteomes" id="UP000198417">
    <property type="component" value="Unassembled WGS sequence"/>
</dbReference>
<dbReference type="InterPro" id="IPR038404">
    <property type="entry name" value="TRAP_DctP_sf"/>
</dbReference>
<dbReference type="RefSeq" id="WP_089268803.1">
    <property type="nucleotide sequence ID" value="NZ_FZNN01000001.1"/>
</dbReference>
<evidence type="ECO:0000313" key="5">
    <source>
        <dbReference type="EMBL" id="SNR27418.1"/>
    </source>
</evidence>
<dbReference type="SUPFAM" id="SSF53850">
    <property type="entry name" value="Periplasmic binding protein-like II"/>
    <property type="match status" value="1"/>
</dbReference>
<accession>A0A238UZJ3</accession>
<dbReference type="GO" id="GO:0042597">
    <property type="term" value="C:periplasmic space"/>
    <property type="evidence" value="ECO:0007669"/>
    <property type="project" value="UniProtKB-SubCell"/>
</dbReference>
<dbReference type="EMBL" id="FZNN01000001">
    <property type="protein sequence ID" value="SNR27418.1"/>
    <property type="molecule type" value="Genomic_DNA"/>
</dbReference>
<evidence type="ECO:0000256" key="3">
    <source>
        <dbReference type="ARBA" id="ARBA00022764"/>
    </source>
</evidence>
<keyword evidence="6" id="KW-1185">Reference proteome</keyword>
<dbReference type="InterPro" id="IPR018389">
    <property type="entry name" value="DctP_fam"/>
</dbReference>
<protein>
    <submittedName>
        <fullName evidence="5">TRAP-type C4-dicarboxylate transport system, substrate-binding protein</fullName>
    </submittedName>
</protein>
<dbReference type="Gene3D" id="3.40.190.170">
    <property type="entry name" value="Bacterial extracellular solute-binding protein, family 7"/>
    <property type="match status" value="1"/>
</dbReference>
<gene>
    <name evidence="5" type="ORF">SAMN06265370_101376</name>
</gene>
<dbReference type="PANTHER" id="PTHR33376:SF15">
    <property type="entry name" value="BLL6794 PROTEIN"/>
    <property type="match status" value="1"/>
</dbReference>
<feature type="chain" id="PRO_5012647183" evidence="4">
    <location>
        <begin position="23"/>
        <end position="348"/>
    </location>
</feature>
<dbReference type="AlphaFoldDB" id="A0A238UZJ3"/>
<organism evidence="5 6">
    <name type="scientific">Puniceibacterium sediminis</name>
    <dbReference type="NCBI Taxonomy" id="1608407"/>
    <lineage>
        <taxon>Bacteria</taxon>
        <taxon>Pseudomonadati</taxon>
        <taxon>Pseudomonadota</taxon>
        <taxon>Alphaproteobacteria</taxon>
        <taxon>Rhodobacterales</taxon>
        <taxon>Paracoccaceae</taxon>
        <taxon>Puniceibacterium</taxon>
    </lineage>
</organism>
<sequence length="348" mass="37144">MKRFLLGATASALIAMSGAVQAQSLFVGEAGPNRGARAVALQWFADKAVELSDGQLEMDIQWGGALFKAGAALNGIADGVADLGTVISVYFPQEMVAYGIADLPIQNPDAWVGMKATDELMRGSESIKANLAEMNLVYLGTFTTSAVHIGCKGAAIRTVEDIKGLKVRGVGAYGDTFREFGANMVPMSIYDAYQGLDTGLIDCSQGYSYAMAALKQQEVIDSYTLLNWGQVGALGVLMNKDSFDALDAPVQEALLTAGEGMADKLGELITADNDKAIETMKAAGVEIIELPEAERAKLVETSKQFLDQWVERAGQAGLDGAALLDEYRGLIEKYEGIRDEQGYPWARG</sequence>
<keyword evidence="3" id="KW-0574">Periplasm</keyword>
<evidence type="ECO:0000256" key="4">
    <source>
        <dbReference type="SAM" id="SignalP"/>
    </source>
</evidence>
<evidence type="ECO:0000313" key="6">
    <source>
        <dbReference type="Proteomes" id="UP000198417"/>
    </source>
</evidence>
<dbReference type="OrthoDB" id="7672577at2"/>
<dbReference type="NCBIfam" id="NF037995">
    <property type="entry name" value="TRAP_S1"/>
    <property type="match status" value="1"/>
</dbReference>
<name>A0A238UZJ3_9RHOB</name>
<feature type="signal peptide" evidence="4">
    <location>
        <begin position="1"/>
        <end position="22"/>
    </location>
</feature>
<evidence type="ECO:0000256" key="2">
    <source>
        <dbReference type="ARBA" id="ARBA00022729"/>
    </source>
</evidence>
<evidence type="ECO:0000256" key="1">
    <source>
        <dbReference type="ARBA" id="ARBA00004418"/>
    </source>
</evidence>
<keyword evidence="2 4" id="KW-0732">Signal</keyword>
<dbReference type="GO" id="GO:0055085">
    <property type="term" value="P:transmembrane transport"/>
    <property type="evidence" value="ECO:0007669"/>
    <property type="project" value="InterPro"/>
</dbReference>
<reference evidence="5 6" key="1">
    <citation type="submission" date="2017-06" db="EMBL/GenBank/DDBJ databases">
        <authorList>
            <person name="Kim H.J."/>
            <person name="Triplett B.A."/>
        </authorList>
    </citation>
    <scope>NUCLEOTIDE SEQUENCE [LARGE SCALE GENOMIC DNA]</scope>
    <source>
        <strain evidence="5 6">DSM 29052</strain>
    </source>
</reference>
<dbReference type="Pfam" id="PF03480">
    <property type="entry name" value="DctP"/>
    <property type="match status" value="1"/>
</dbReference>
<dbReference type="CDD" id="cd13666">
    <property type="entry name" value="PBP2_TRAP_DctP_like_1"/>
    <property type="match status" value="1"/>
</dbReference>
<comment type="subcellular location">
    <subcellularLocation>
        <location evidence="1">Periplasm</location>
    </subcellularLocation>
</comment>
<proteinExistence type="predicted"/>